<accession>A0A8H3G7C3</accession>
<proteinExistence type="predicted"/>
<feature type="compositionally biased region" description="Polar residues" evidence="2">
    <location>
        <begin position="1"/>
        <end position="11"/>
    </location>
</feature>
<evidence type="ECO:0000256" key="2">
    <source>
        <dbReference type="SAM" id="MobiDB-lite"/>
    </source>
</evidence>
<dbReference type="EMBL" id="CAJPDS010000075">
    <property type="protein sequence ID" value="CAF9934438.1"/>
    <property type="molecule type" value="Genomic_DNA"/>
</dbReference>
<sequence>MSSELTTNNRPKLTVVIPKPRPSKYSPVRELFPGPEPARYYDTLIQAREDFNRIEVVRMAKQADAVMILDEWKAAREKEQELIARIKREAGPRDEIRLARLEEEKRQKEEAEAELAYRRKEMRKALRKDRREMEKMEKIFRKDMRERNGVHKNSSPSVFADPVRRSARLAARQSAVRKLAAKME</sequence>
<feature type="region of interest" description="Disordered" evidence="2">
    <location>
        <begin position="1"/>
        <end position="32"/>
    </location>
</feature>
<feature type="coiled-coil region" evidence="1">
    <location>
        <begin position="69"/>
        <end position="139"/>
    </location>
</feature>
<evidence type="ECO:0000313" key="4">
    <source>
        <dbReference type="Proteomes" id="UP000664521"/>
    </source>
</evidence>
<protein>
    <submittedName>
        <fullName evidence="3">Uncharacterized protein</fullName>
    </submittedName>
</protein>
<name>A0A8H3G7C3_9LECA</name>
<organism evidence="3 4">
    <name type="scientific">Heterodermia speciosa</name>
    <dbReference type="NCBI Taxonomy" id="116794"/>
    <lineage>
        <taxon>Eukaryota</taxon>
        <taxon>Fungi</taxon>
        <taxon>Dikarya</taxon>
        <taxon>Ascomycota</taxon>
        <taxon>Pezizomycotina</taxon>
        <taxon>Lecanoromycetes</taxon>
        <taxon>OSLEUM clade</taxon>
        <taxon>Lecanoromycetidae</taxon>
        <taxon>Caliciales</taxon>
        <taxon>Physciaceae</taxon>
        <taxon>Heterodermia</taxon>
    </lineage>
</organism>
<evidence type="ECO:0000256" key="1">
    <source>
        <dbReference type="SAM" id="Coils"/>
    </source>
</evidence>
<comment type="caution">
    <text evidence="3">The sequence shown here is derived from an EMBL/GenBank/DDBJ whole genome shotgun (WGS) entry which is preliminary data.</text>
</comment>
<dbReference type="Proteomes" id="UP000664521">
    <property type="component" value="Unassembled WGS sequence"/>
</dbReference>
<gene>
    <name evidence="3" type="ORF">HETSPECPRED_009220</name>
</gene>
<keyword evidence="4" id="KW-1185">Reference proteome</keyword>
<feature type="compositionally biased region" description="Basic and acidic residues" evidence="2">
    <location>
        <begin position="140"/>
        <end position="149"/>
    </location>
</feature>
<feature type="region of interest" description="Disordered" evidence="2">
    <location>
        <begin position="140"/>
        <end position="161"/>
    </location>
</feature>
<dbReference type="AlphaFoldDB" id="A0A8H3G7C3"/>
<keyword evidence="1" id="KW-0175">Coiled coil</keyword>
<reference evidence="3" key="1">
    <citation type="submission" date="2021-03" db="EMBL/GenBank/DDBJ databases">
        <authorList>
            <person name="Tagirdzhanova G."/>
        </authorList>
    </citation>
    <scope>NUCLEOTIDE SEQUENCE</scope>
</reference>
<evidence type="ECO:0000313" key="3">
    <source>
        <dbReference type="EMBL" id="CAF9934438.1"/>
    </source>
</evidence>